<feature type="region of interest" description="Disordered" evidence="4">
    <location>
        <begin position="321"/>
        <end position="357"/>
    </location>
</feature>
<dbReference type="InterPro" id="IPR013520">
    <property type="entry name" value="Ribonucl_H"/>
</dbReference>
<reference evidence="6" key="1">
    <citation type="submission" date="2022-11" db="EMBL/GenBank/DDBJ databases">
        <title>Centuries of genome instability and evolution in soft-shell clam transmissible cancer (bioRxiv).</title>
        <authorList>
            <person name="Hart S.F.M."/>
            <person name="Yonemitsu M.A."/>
            <person name="Giersch R.M."/>
            <person name="Beal B.F."/>
            <person name="Arriagada G."/>
            <person name="Davis B.W."/>
            <person name="Ostrander E.A."/>
            <person name="Goff S.P."/>
            <person name="Metzger M.J."/>
        </authorList>
    </citation>
    <scope>NUCLEOTIDE SEQUENCE</scope>
    <source>
        <strain evidence="6">MELC-2E11</strain>
        <tissue evidence="6">Siphon/mantle</tissue>
    </source>
</reference>
<evidence type="ECO:0000313" key="7">
    <source>
        <dbReference type="Proteomes" id="UP001164746"/>
    </source>
</evidence>
<accession>A0ABY7FNG9</accession>
<evidence type="ECO:0000256" key="3">
    <source>
        <dbReference type="ARBA" id="ARBA00022839"/>
    </source>
</evidence>
<dbReference type="PANTHER" id="PTHR23044">
    <property type="entry name" value="3'-5' EXONUCLEASE ERI1-RELATED"/>
    <property type="match status" value="1"/>
</dbReference>
<protein>
    <submittedName>
        <fullName evidence="6">ERI1-like protein</fullName>
    </submittedName>
</protein>
<feature type="region of interest" description="Disordered" evidence="4">
    <location>
        <begin position="63"/>
        <end position="82"/>
    </location>
</feature>
<dbReference type="InterPro" id="IPR036361">
    <property type="entry name" value="SAP_dom_sf"/>
</dbReference>
<feature type="region of interest" description="Disordered" evidence="4">
    <location>
        <begin position="1"/>
        <end position="37"/>
    </location>
</feature>
<dbReference type="InterPro" id="IPR047201">
    <property type="entry name" value="ERI-1_3'hExo-like"/>
</dbReference>
<feature type="compositionally biased region" description="Acidic residues" evidence="4">
    <location>
        <begin position="1"/>
        <end position="10"/>
    </location>
</feature>
<feature type="domain" description="Exonuclease" evidence="5">
    <location>
        <begin position="188"/>
        <end position="280"/>
    </location>
</feature>
<dbReference type="PANTHER" id="PTHR23044:SF61">
    <property type="entry name" value="3'-5' EXORIBONUCLEASE 1-RELATED"/>
    <property type="match status" value="1"/>
</dbReference>
<dbReference type="CDD" id="cd06133">
    <property type="entry name" value="ERI-1_3'hExo_like"/>
    <property type="match status" value="1"/>
</dbReference>
<dbReference type="InterPro" id="IPR036397">
    <property type="entry name" value="RNaseH_sf"/>
</dbReference>
<evidence type="ECO:0000313" key="6">
    <source>
        <dbReference type="EMBL" id="WAR22471.1"/>
    </source>
</evidence>
<sequence length="398" mass="45833">MSAQSSDDEVITNLNRHHAESDMDTKVSYDSTGDSDVEDVRAVQTRVPQVQAQRMEVVDKTMKSIGKQPDDPAHGAKPKVYKDGQYSDPLFKKLSKINGEVNKLTKVELQSKLKEGLKDVLRKRLKNYYKKRNLQKSHMKITGKTGYDYLAVIDFEATCEMNNPHYRHEIIEFPIVLVDVDQMKIRVELWLQSQRLGQEKSFAVLTDGPWDMFRFMYYQCQESSVEMPAWSRVWINIRKSYCNFYQCGRGGIETMLKNLGMQFEGSLHSGIDDSVNIARIAIKLLNDGCCLTLNEQIQIKENPHDNKREVRYTMYQEPRERRCIKTDSDSDNDGENGRRRSNGNHSDGNRGNISRSGQIEVEGWGECDGLEGRLGNMNVKEDDGDVDDLLNYYRLQKT</sequence>
<evidence type="ECO:0000256" key="4">
    <source>
        <dbReference type="SAM" id="MobiDB-lite"/>
    </source>
</evidence>
<evidence type="ECO:0000256" key="2">
    <source>
        <dbReference type="ARBA" id="ARBA00022801"/>
    </source>
</evidence>
<keyword evidence="7" id="KW-1185">Reference proteome</keyword>
<dbReference type="Proteomes" id="UP001164746">
    <property type="component" value="Chromosome 12"/>
</dbReference>
<feature type="compositionally biased region" description="Basic and acidic residues" evidence="4">
    <location>
        <begin position="17"/>
        <end position="27"/>
    </location>
</feature>
<name>A0ABY7FNG9_MYAAR</name>
<evidence type="ECO:0000256" key="1">
    <source>
        <dbReference type="ARBA" id="ARBA00022722"/>
    </source>
</evidence>
<gene>
    <name evidence="6" type="ORF">MAR_016445</name>
</gene>
<dbReference type="Gene3D" id="3.30.420.10">
    <property type="entry name" value="Ribonuclease H-like superfamily/Ribonuclease H"/>
    <property type="match status" value="2"/>
</dbReference>
<dbReference type="Gene3D" id="1.10.720.30">
    <property type="entry name" value="SAP domain"/>
    <property type="match status" value="1"/>
</dbReference>
<evidence type="ECO:0000259" key="5">
    <source>
        <dbReference type="Pfam" id="PF00929"/>
    </source>
</evidence>
<feature type="compositionally biased region" description="Basic and acidic residues" evidence="4">
    <location>
        <begin position="63"/>
        <end position="74"/>
    </location>
</feature>
<dbReference type="InterPro" id="IPR051274">
    <property type="entry name" value="3-5_Exoribonuclease"/>
</dbReference>
<organism evidence="6 7">
    <name type="scientific">Mya arenaria</name>
    <name type="common">Soft-shell clam</name>
    <dbReference type="NCBI Taxonomy" id="6604"/>
    <lineage>
        <taxon>Eukaryota</taxon>
        <taxon>Metazoa</taxon>
        <taxon>Spiralia</taxon>
        <taxon>Lophotrochozoa</taxon>
        <taxon>Mollusca</taxon>
        <taxon>Bivalvia</taxon>
        <taxon>Autobranchia</taxon>
        <taxon>Heteroconchia</taxon>
        <taxon>Euheterodonta</taxon>
        <taxon>Imparidentia</taxon>
        <taxon>Neoheterodontei</taxon>
        <taxon>Myida</taxon>
        <taxon>Myoidea</taxon>
        <taxon>Myidae</taxon>
        <taxon>Mya</taxon>
    </lineage>
</organism>
<dbReference type="InterPro" id="IPR012337">
    <property type="entry name" value="RNaseH-like_sf"/>
</dbReference>
<keyword evidence="1" id="KW-0540">Nuclease</keyword>
<feature type="compositionally biased region" description="Polar residues" evidence="4">
    <location>
        <begin position="343"/>
        <end position="357"/>
    </location>
</feature>
<proteinExistence type="predicted"/>
<dbReference type="EMBL" id="CP111023">
    <property type="protein sequence ID" value="WAR22471.1"/>
    <property type="molecule type" value="Genomic_DNA"/>
</dbReference>
<keyword evidence="2" id="KW-0378">Hydrolase</keyword>
<keyword evidence="3" id="KW-0269">Exonuclease</keyword>
<dbReference type="SUPFAM" id="SSF53098">
    <property type="entry name" value="Ribonuclease H-like"/>
    <property type="match status" value="1"/>
</dbReference>
<dbReference type="Pfam" id="PF00929">
    <property type="entry name" value="RNase_T"/>
    <property type="match status" value="1"/>
</dbReference>